<dbReference type="PaxDb" id="67767-A0A0J7N1R4"/>
<proteinExistence type="predicted"/>
<feature type="non-terminal residue" evidence="1">
    <location>
        <position position="33"/>
    </location>
</feature>
<evidence type="ECO:0000313" key="1">
    <source>
        <dbReference type="EMBL" id="KMQ86575.1"/>
    </source>
</evidence>
<reference evidence="1 2" key="1">
    <citation type="submission" date="2015-04" db="EMBL/GenBank/DDBJ databases">
        <title>Lasius niger genome sequencing.</title>
        <authorList>
            <person name="Konorov E.A."/>
            <person name="Nikitin M.A."/>
            <person name="Kirill M.V."/>
            <person name="Chang P."/>
        </authorList>
    </citation>
    <scope>NUCLEOTIDE SEQUENCE [LARGE SCALE GENOMIC DNA]</scope>
    <source>
        <tissue evidence="1">Whole</tissue>
    </source>
</reference>
<organism evidence="1 2">
    <name type="scientific">Lasius niger</name>
    <name type="common">Black garden ant</name>
    <dbReference type="NCBI Taxonomy" id="67767"/>
    <lineage>
        <taxon>Eukaryota</taxon>
        <taxon>Metazoa</taxon>
        <taxon>Ecdysozoa</taxon>
        <taxon>Arthropoda</taxon>
        <taxon>Hexapoda</taxon>
        <taxon>Insecta</taxon>
        <taxon>Pterygota</taxon>
        <taxon>Neoptera</taxon>
        <taxon>Endopterygota</taxon>
        <taxon>Hymenoptera</taxon>
        <taxon>Apocrita</taxon>
        <taxon>Aculeata</taxon>
        <taxon>Formicoidea</taxon>
        <taxon>Formicidae</taxon>
        <taxon>Formicinae</taxon>
        <taxon>Lasius</taxon>
        <taxon>Lasius</taxon>
    </lineage>
</organism>
<sequence length="33" mass="3852">AAVSTEQHPGCQDSPLRRMDRRWIPTKVPGYWI</sequence>
<gene>
    <name evidence="1" type="ORF">RF55_14405</name>
</gene>
<keyword evidence="2" id="KW-1185">Reference proteome</keyword>
<comment type="caution">
    <text evidence="1">The sequence shown here is derived from an EMBL/GenBank/DDBJ whole genome shotgun (WGS) entry which is preliminary data.</text>
</comment>
<accession>A0A0J7N1R4</accession>
<name>A0A0J7N1R4_LASNI</name>
<dbReference type="EMBL" id="LBMM01011878">
    <property type="protein sequence ID" value="KMQ86575.1"/>
    <property type="molecule type" value="Genomic_DNA"/>
</dbReference>
<evidence type="ECO:0000313" key="2">
    <source>
        <dbReference type="Proteomes" id="UP000036403"/>
    </source>
</evidence>
<dbReference type="AlphaFoldDB" id="A0A0J7N1R4"/>
<dbReference type="Proteomes" id="UP000036403">
    <property type="component" value="Unassembled WGS sequence"/>
</dbReference>
<feature type="non-terminal residue" evidence="1">
    <location>
        <position position="1"/>
    </location>
</feature>
<protein>
    <submittedName>
        <fullName evidence="1">Uncharacterized protein</fullName>
    </submittedName>
</protein>